<dbReference type="PANTHER" id="PTHR11439:SF455">
    <property type="entry name" value="RLK (RECEPTOR-LIKE PROTEIN KINASE) 8, PUTATIVE-RELATED"/>
    <property type="match status" value="1"/>
</dbReference>
<dbReference type="CDD" id="cd09272">
    <property type="entry name" value="RNase_HI_RT_Ty1"/>
    <property type="match status" value="1"/>
</dbReference>
<organism evidence="2 3">
    <name type="scientific">Quercus lobata</name>
    <name type="common">Valley oak</name>
    <dbReference type="NCBI Taxonomy" id="97700"/>
    <lineage>
        <taxon>Eukaryota</taxon>
        <taxon>Viridiplantae</taxon>
        <taxon>Streptophyta</taxon>
        <taxon>Embryophyta</taxon>
        <taxon>Tracheophyta</taxon>
        <taxon>Spermatophyta</taxon>
        <taxon>Magnoliopsida</taxon>
        <taxon>eudicotyledons</taxon>
        <taxon>Gunneridae</taxon>
        <taxon>Pentapetalae</taxon>
        <taxon>rosids</taxon>
        <taxon>fabids</taxon>
        <taxon>Fagales</taxon>
        <taxon>Fagaceae</taxon>
        <taxon>Quercus</taxon>
    </lineage>
</organism>
<dbReference type="Gramene" id="QL08p062872:mrna">
    <property type="protein sequence ID" value="QL08p062872:mrna"/>
    <property type="gene ID" value="QL08p062872"/>
</dbReference>
<reference evidence="2" key="2">
    <citation type="submission" date="2021-01" db="UniProtKB">
        <authorList>
            <consortium name="EnsemblPlants"/>
        </authorList>
    </citation>
    <scope>IDENTIFICATION</scope>
</reference>
<evidence type="ECO:0000313" key="3">
    <source>
        <dbReference type="Proteomes" id="UP000594261"/>
    </source>
</evidence>
<name>A0A7N2MG60_QUELO</name>
<reference evidence="2 3" key="1">
    <citation type="journal article" date="2016" name="G3 (Bethesda)">
        <title>First Draft Assembly and Annotation of the Genome of a California Endemic Oak Quercus lobata Nee (Fagaceae).</title>
        <authorList>
            <person name="Sork V.L."/>
            <person name="Fitz-Gibbon S.T."/>
            <person name="Puiu D."/>
            <person name="Crepeau M."/>
            <person name="Gugger P.F."/>
            <person name="Sherman R."/>
            <person name="Stevens K."/>
            <person name="Langley C.H."/>
            <person name="Pellegrini M."/>
            <person name="Salzberg S.L."/>
        </authorList>
    </citation>
    <scope>NUCLEOTIDE SEQUENCE [LARGE SCALE GENOMIC DNA]</scope>
    <source>
        <strain evidence="2 3">cv. SW786</strain>
    </source>
</reference>
<keyword evidence="1" id="KW-0472">Membrane</keyword>
<dbReference type="Proteomes" id="UP000594261">
    <property type="component" value="Chromosome 8"/>
</dbReference>
<protein>
    <submittedName>
        <fullName evidence="2">Uncharacterized protein</fullName>
    </submittedName>
</protein>
<feature type="transmembrane region" description="Helical" evidence="1">
    <location>
        <begin position="88"/>
        <end position="109"/>
    </location>
</feature>
<sequence length="115" mass="13046">MKAEYRALATTAAELSWLRILFKELRVFLSHVPVLWCDNVPAIALSANPVFQSRTKHLEVDYHFVREKVLRRDLCVGFVSEFLQHHHAAAAAISSSCISVLLLLYSTLIGKRRIA</sequence>
<proteinExistence type="predicted"/>
<dbReference type="EMBL" id="LRBV02000008">
    <property type="status" value="NOT_ANNOTATED_CDS"/>
    <property type="molecule type" value="Genomic_DNA"/>
</dbReference>
<dbReference type="InParanoid" id="A0A7N2MG60"/>
<evidence type="ECO:0000313" key="2">
    <source>
        <dbReference type="EnsemblPlants" id="QL08p062872:mrna"/>
    </source>
</evidence>
<keyword evidence="3" id="KW-1185">Reference proteome</keyword>
<keyword evidence="1" id="KW-1133">Transmembrane helix</keyword>
<dbReference type="EnsemblPlants" id="QL08p062872:mrna">
    <property type="protein sequence ID" value="QL08p062872:mrna"/>
    <property type="gene ID" value="QL08p062872"/>
</dbReference>
<accession>A0A7N2MG60</accession>
<evidence type="ECO:0000256" key="1">
    <source>
        <dbReference type="SAM" id="Phobius"/>
    </source>
</evidence>
<dbReference type="OMA" id="KPRWHSI"/>
<keyword evidence="1" id="KW-0812">Transmembrane</keyword>
<dbReference type="AlphaFoldDB" id="A0A7N2MG60"/>
<dbReference type="PANTHER" id="PTHR11439">
    <property type="entry name" value="GAG-POL-RELATED RETROTRANSPOSON"/>
    <property type="match status" value="1"/>
</dbReference>